<feature type="chain" id="PRO_5004896759" evidence="2">
    <location>
        <begin position="21"/>
        <end position="231"/>
    </location>
</feature>
<dbReference type="KEGG" id="fvr:FVEG_10555"/>
<accession>W7MVD5</accession>
<dbReference type="EMBL" id="CM000588">
    <property type="protein sequence ID" value="EWG51640.1"/>
    <property type="molecule type" value="Genomic_DNA"/>
</dbReference>
<protein>
    <submittedName>
        <fullName evidence="3">Uncharacterized protein</fullName>
    </submittedName>
</protein>
<evidence type="ECO:0000256" key="2">
    <source>
        <dbReference type="SAM" id="SignalP"/>
    </source>
</evidence>
<keyword evidence="4" id="KW-1185">Reference proteome</keyword>
<dbReference type="OrthoDB" id="10399468at2759"/>
<evidence type="ECO:0000313" key="3">
    <source>
        <dbReference type="EMBL" id="EWG51640.1"/>
    </source>
</evidence>
<feature type="region of interest" description="Disordered" evidence="1">
    <location>
        <begin position="137"/>
        <end position="205"/>
    </location>
</feature>
<reference evidence="3 4" key="1">
    <citation type="journal article" date="2010" name="Nature">
        <title>Comparative genomics reveals mobile pathogenicity chromosomes in Fusarium.</title>
        <authorList>
            <person name="Ma L.J."/>
            <person name="van der Does H.C."/>
            <person name="Borkovich K.A."/>
            <person name="Coleman J.J."/>
            <person name="Daboussi M.J."/>
            <person name="Di Pietro A."/>
            <person name="Dufresne M."/>
            <person name="Freitag M."/>
            <person name="Grabherr M."/>
            <person name="Henrissat B."/>
            <person name="Houterman P.M."/>
            <person name="Kang S."/>
            <person name="Shim W.B."/>
            <person name="Woloshuk C."/>
            <person name="Xie X."/>
            <person name="Xu J.R."/>
            <person name="Antoniw J."/>
            <person name="Baker S.E."/>
            <person name="Bluhm B.H."/>
            <person name="Breakspear A."/>
            <person name="Brown D.W."/>
            <person name="Butchko R.A."/>
            <person name="Chapman S."/>
            <person name="Coulson R."/>
            <person name="Coutinho P.M."/>
            <person name="Danchin E.G."/>
            <person name="Diener A."/>
            <person name="Gale L.R."/>
            <person name="Gardiner D.M."/>
            <person name="Goff S."/>
            <person name="Hammond-Kosack K.E."/>
            <person name="Hilburn K."/>
            <person name="Hua-Van A."/>
            <person name="Jonkers W."/>
            <person name="Kazan K."/>
            <person name="Kodira C.D."/>
            <person name="Koehrsen M."/>
            <person name="Kumar L."/>
            <person name="Lee Y.H."/>
            <person name="Li L."/>
            <person name="Manners J.M."/>
            <person name="Miranda-Saavedra D."/>
            <person name="Mukherjee M."/>
            <person name="Park G."/>
            <person name="Park J."/>
            <person name="Park S.Y."/>
            <person name="Proctor R.H."/>
            <person name="Regev A."/>
            <person name="Ruiz-Roldan M.C."/>
            <person name="Sain D."/>
            <person name="Sakthikumar S."/>
            <person name="Sykes S."/>
            <person name="Schwartz D.C."/>
            <person name="Turgeon B.G."/>
            <person name="Wapinski I."/>
            <person name="Yoder O."/>
            <person name="Young S."/>
            <person name="Zeng Q."/>
            <person name="Zhou S."/>
            <person name="Galagan J."/>
            <person name="Cuomo C.A."/>
            <person name="Kistler H.C."/>
            <person name="Rep M."/>
        </authorList>
    </citation>
    <scope>NUCLEOTIDE SEQUENCE [LARGE SCALE GENOMIC DNA]</scope>
    <source>
        <strain evidence="4">M3125 / FGSC 7600</strain>
    </source>
</reference>
<sequence length="231" mass="22992">MFASISLLSLSLTLISGSYASPEGICNGASETLGSPITLVTVLPTKVISSPPDAQCPVTYTTIVSSLGSDAAGTPTGFSDHTYTMTFNCQGSENSPCSVPWSPEVCPPGFMITTTVCKKCAGGAVTYTLTVPEQAAITGQPSKGSQGSENSPSPGESGKPSSAEAQATEAVGSNPSGPNAKGGEGGGNASGSGQSSPSKATVTSGSLSVNGHVTRLVQVLILTTVFMGTMM</sequence>
<feature type="compositionally biased region" description="Gly residues" evidence="1">
    <location>
        <begin position="180"/>
        <end position="190"/>
    </location>
</feature>
<dbReference type="RefSeq" id="XP_018757831.1">
    <property type="nucleotide sequence ID" value="XM_018899713.1"/>
</dbReference>
<name>W7MVD5_GIBM7</name>
<feature type="compositionally biased region" description="Low complexity" evidence="1">
    <location>
        <begin position="144"/>
        <end position="164"/>
    </location>
</feature>
<proteinExistence type="predicted"/>
<dbReference type="EMBL" id="DS022256">
    <property type="protein sequence ID" value="EWG51640.1"/>
    <property type="molecule type" value="Genomic_DNA"/>
</dbReference>
<feature type="signal peptide" evidence="2">
    <location>
        <begin position="1"/>
        <end position="20"/>
    </location>
</feature>
<dbReference type="AlphaFoldDB" id="W7MVD5"/>
<dbReference type="GeneID" id="30068133"/>
<keyword evidence="2" id="KW-0732">Signal</keyword>
<dbReference type="Proteomes" id="UP000009096">
    <property type="component" value="Chromosome 11"/>
</dbReference>
<gene>
    <name evidence="3" type="ORF">FVEG_10555</name>
</gene>
<evidence type="ECO:0000256" key="1">
    <source>
        <dbReference type="SAM" id="MobiDB-lite"/>
    </source>
</evidence>
<dbReference type="VEuPathDB" id="FungiDB:FVEG_10555"/>
<evidence type="ECO:0000313" key="4">
    <source>
        <dbReference type="Proteomes" id="UP000009096"/>
    </source>
</evidence>
<organism evidence="3 4">
    <name type="scientific">Gibberella moniliformis (strain M3125 / FGSC 7600)</name>
    <name type="common">Maize ear and stalk rot fungus</name>
    <name type="synonym">Fusarium verticillioides</name>
    <dbReference type="NCBI Taxonomy" id="334819"/>
    <lineage>
        <taxon>Eukaryota</taxon>
        <taxon>Fungi</taxon>
        <taxon>Dikarya</taxon>
        <taxon>Ascomycota</taxon>
        <taxon>Pezizomycotina</taxon>
        <taxon>Sordariomycetes</taxon>
        <taxon>Hypocreomycetidae</taxon>
        <taxon>Hypocreales</taxon>
        <taxon>Nectriaceae</taxon>
        <taxon>Fusarium</taxon>
        <taxon>Fusarium fujikuroi species complex</taxon>
    </lineage>
</organism>